<evidence type="ECO:0000313" key="2">
    <source>
        <dbReference type="EMBL" id="KAF7289705.1"/>
    </source>
</evidence>
<reference evidence="2" key="1">
    <citation type="submission" date="2020-05" db="EMBL/GenBank/DDBJ databases">
        <title>Mycena genomes resolve the evolution of fungal bioluminescence.</title>
        <authorList>
            <person name="Tsai I.J."/>
        </authorList>
    </citation>
    <scope>NUCLEOTIDE SEQUENCE</scope>
    <source>
        <strain evidence="2">171206Taipei</strain>
    </source>
</reference>
<feature type="region of interest" description="Disordered" evidence="1">
    <location>
        <begin position="358"/>
        <end position="387"/>
    </location>
</feature>
<dbReference type="OrthoDB" id="3055734at2759"/>
<accession>A0A8H6S1Q8</accession>
<feature type="region of interest" description="Disordered" evidence="1">
    <location>
        <begin position="1"/>
        <end position="145"/>
    </location>
</feature>
<gene>
    <name evidence="2" type="ORF">MIND_01343600</name>
</gene>
<evidence type="ECO:0000313" key="3">
    <source>
        <dbReference type="Proteomes" id="UP000636479"/>
    </source>
</evidence>
<protein>
    <submittedName>
        <fullName evidence="2">Uncharacterized protein</fullName>
    </submittedName>
</protein>
<organism evidence="2 3">
    <name type="scientific">Mycena indigotica</name>
    <dbReference type="NCBI Taxonomy" id="2126181"/>
    <lineage>
        <taxon>Eukaryota</taxon>
        <taxon>Fungi</taxon>
        <taxon>Dikarya</taxon>
        <taxon>Basidiomycota</taxon>
        <taxon>Agaricomycotina</taxon>
        <taxon>Agaricomycetes</taxon>
        <taxon>Agaricomycetidae</taxon>
        <taxon>Agaricales</taxon>
        <taxon>Marasmiineae</taxon>
        <taxon>Mycenaceae</taxon>
        <taxon>Mycena</taxon>
    </lineage>
</organism>
<keyword evidence="3" id="KW-1185">Reference proteome</keyword>
<name>A0A8H6S1Q8_9AGAR</name>
<comment type="caution">
    <text evidence="2">The sequence shown here is derived from an EMBL/GenBank/DDBJ whole genome shotgun (WGS) entry which is preliminary data.</text>
</comment>
<dbReference type="Proteomes" id="UP000636479">
    <property type="component" value="Unassembled WGS sequence"/>
</dbReference>
<dbReference type="GeneID" id="59352394"/>
<proteinExistence type="predicted"/>
<dbReference type="RefSeq" id="XP_037213434.1">
    <property type="nucleotide sequence ID" value="XM_037369878.1"/>
</dbReference>
<dbReference type="EMBL" id="JACAZF010000016">
    <property type="protein sequence ID" value="KAF7289705.1"/>
    <property type="molecule type" value="Genomic_DNA"/>
</dbReference>
<evidence type="ECO:0000256" key="1">
    <source>
        <dbReference type="SAM" id="MobiDB-lite"/>
    </source>
</evidence>
<sequence length="506" mass="54672">MPDIDKENTPSPPRQAHRARREVIAEFGHGRARLRVRPVGGTHTGERRTPEAPPGIVHPLRRAVHARDVEGGAGSGEERDTSNGNADKRDNLKPEGTEKEPQAKELVRRVDPAPVTNQRSSGERDWGGPWDRPRGSTGQPSNLNRPWLTVHVAPHADPNPVQPAPRFRNGIGGGGWHNPAANQLHQNQNNTDYTHFQTHAPAPQAQLPFPHNIPRNFLRDMPLPLSGALSLPASPPFPPFPGAPPFAPGAPVNFDDSYMDPEPGAYEAVLQRCVQCGYFNCQAVRTLGAVPCPLDTQPQAPAQYQPQMSPRFGCGPRSPRFPPPPHINAADAYEPPRRYTVPTLPGLASPHLLHQAAPPAQNQPVTTPYGPPPAPAPQQRRRLSVPEAVRAAASRLTTARPPPPLVLSAPPAEAIGPAAVAPAVIPLHQLRPAPRRRVALRPPRHALRFAQPPPPLVAGTRLYPHLAIPRAPNAAGWTHANTGGCRLFRLGVAHLAPVEGKEEKEA</sequence>
<dbReference type="AlphaFoldDB" id="A0A8H6S1Q8"/>
<feature type="compositionally biased region" description="Basic and acidic residues" evidence="1">
    <location>
        <begin position="121"/>
        <end position="134"/>
    </location>
</feature>
<feature type="compositionally biased region" description="Basic and acidic residues" evidence="1">
    <location>
        <begin position="65"/>
        <end position="111"/>
    </location>
</feature>